<evidence type="ECO:0000313" key="3">
    <source>
        <dbReference type="Proteomes" id="UP000595362"/>
    </source>
</evidence>
<dbReference type="EMBL" id="CP066681">
    <property type="protein sequence ID" value="QQG36939.1"/>
    <property type="molecule type" value="Genomic_DNA"/>
</dbReference>
<accession>A0A7T5R3V3</accession>
<feature type="transmembrane region" description="Helical" evidence="1">
    <location>
        <begin position="105"/>
        <end position="131"/>
    </location>
</feature>
<feature type="transmembrane region" description="Helical" evidence="1">
    <location>
        <begin position="69"/>
        <end position="93"/>
    </location>
</feature>
<keyword evidence="1" id="KW-0472">Membrane</keyword>
<gene>
    <name evidence="2" type="ORF">HYS17_03985</name>
</gene>
<sequence length="194" mass="22175">MFFSKGEIKRNLLGCLEFALLMRQGRTRFGSSHEEAVRSFIIPILLSPPILLVILLYPAPELSELSRDTLALMFALRMAIVNLLFLGAVWWIVGEIDRREYFLQFVIANNWLSLPATLLMIPCIWLSFSGAYTWEELYPFTCVLMLYSYLFTAFMASSILRIPLELAGFITFISYVVNTHSVDVMNWVGGNILS</sequence>
<proteinExistence type="predicted"/>
<organism evidence="2 3">
    <name type="scientific">Micavibrio aeruginosavorus</name>
    <dbReference type="NCBI Taxonomy" id="349221"/>
    <lineage>
        <taxon>Bacteria</taxon>
        <taxon>Pseudomonadati</taxon>
        <taxon>Bdellovibrionota</taxon>
        <taxon>Bdellovibrionia</taxon>
        <taxon>Bdellovibrionales</taxon>
        <taxon>Pseudobdellovibrionaceae</taxon>
        <taxon>Micavibrio</taxon>
    </lineage>
</organism>
<feature type="transmembrane region" description="Helical" evidence="1">
    <location>
        <begin position="36"/>
        <end position="57"/>
    </location>
</feature>
<keyword evidence="1" id="KW-0812">Transmembrane</keyword>
<evidence type="ECO:0000256" key="1">
    <source>
        <dbReference type="SAM" id="Phobius"/>
    </source>
</evidence>
<feature type="transmembrane region" description="Helical" evidence="1">
    <location>
        <begin position="137"/>
        <end position="156"/>
    </location>
</feature>
<dbReference type="Proteomes" id="UP000595362">
    <property type="component" value="Chromosome"/>
</dbReference>
<dbReference type="AlphaFoldDB" id="A0A7T5R3V3"/>
<protein>
    <submittedName>
        <fullName evidence="2">Uncharacterized protein</fullName>
    </submittedName>
</protein>
<evidence type="ECO:0000313" key="2">
    <source>
        <dbReference type="EMBL" id="QQG36939.1"/>
    </source>
</evidence>
<name>A0A7T5R3V3_9BACT</name>
<keyword evidence="1" id="KW-1133">Transmembrane helix</keyword>
<reference evidence="2 3" key="1">
    <citation type="submission" date="2020-07" db="EMBL/GenBank/DDBJ databases">
        <title>Huge and variable diversity of episymbiotic CPR bacteria and DPANN archaea in groundwater ecosystems.</title>
        <authorList>
            <person name="He C.Y."/>
            <person name="Keren R."/>
            <person name="Whittaker M."/>
            <person name="Farag I.F."/>
            <person name="Doudna J."/>
            <person name="Cate J.H.D."/>
            <person name="Banfield J.F."/>
        </authorList>
    </citation>
    <scope>NUCLEOTIDE SEQUENCE [LARGE SCALE GENOMIC DNA]</scope>
    <source>
        <strain evidence="2">NC_groundwater_70_Ag_B-0.1um_54_66</strain>
    </source>
</reference>